<name>A0A1Q3CW30_CEPFO</name>
<dbReference type="InParanoid" id="A0A1Q3CW30"/>
<dbReference type="AlphaFoldDB" id="A0A1Q3CW30"/>
<evidence type="ECO:0000313" key="2">
    <source>
        <dbReference type="Proteomes" id="UP000187406"/>
    </source>
</evidence>
<dbReference type="EMBL" id="BDDD01003214">
    <property type="protein sequence ID" value="GAV84427.1"/>
    <property type="molecule type" value="Genomic_DNA"/>
</dbReference>
<dbReference type="OrthoDB" id="1718863at2759"/>
<reference evidence="2" key="1">
    <citation type="submission" date="2016-04" db="EMBL/GenBank/DDBJ databases">
        <title>Cephalotus genome sequencing.</title>
        <authorList>
            <person name="Fukushima K."/>
            <person name="Hasebe M."/>
            <person name="Fang X."/>
        </authorList>
    </citation>
    <scope>NUCLEOTIDE SEQUENCE [LARGE SCALE GENOMIC DNA]</scope>
    <source>
        <strain evidence="2">cv. St1</strain>
    </source>
</reference>
<dbReference type="PANTHER" id="PTHR37610:SF40">
    <property type="entry name" value="OS01G0909600 PROTEIN"/>
    <property type="match status" value="1"/>
</dbReference>
<dbReference type="PANTHER" id="PTHR37610">
    <property type="entry name" value="CCHC-TYPE DOMAIN-CONTAINING PROTEIN"/>
    <property type="match status" value="1"/>
</dbReference>
<gene>
    <name evidence="1" type="ORF">CFOL_v3_27871</name>
</gene>
<dbReference type="Proteomes" id="UP000187406">
    <property type="component" value="Unassembled WGS sequence"/>
</dbReference>
<sequence length="263" mass="29893">MASTGSTLTSDYLGGLPYRESVTIPPSHVKLDGTNYLVWYRACKFAIGSRGYKGFLTGDTTKPIEAGHSQEKWETTNYLLMSYLTSSMEPGISRGYMHLDTAVAIWKTAETTYSHVGSKAQRYEIRKKIRETTQKELSVSQYYSTLKALWHELDFYGKYTAACSTNITSYTFWENEIRVYDFLGGLNMDFDKIRAHILSTDPLPSLESAFSIVHSEDIRRSAMHQSPSQERSALYSGNMMRLQVQVLVQHAGQAQFTSKLHMR</sequence>
<accession>A0A1Q3CW30</accession>
<evidence type="ECO:0000313" key="1">
    <source>
        <dbReference type="EMBL" id="GAV84427.1"/>
    </source>
</evidence>
<proteinExistence type="predicted"/>
<organism evidence="1 2">
    <name type="scientific">Cephalotus follicularis</name>
    <name type="common">Albany pitcher plant</name>
    <dbReference type="NCBI Taxonomy" id="3775"/>
    <lineage>
        <taxon>Eukaryota</taxon>
        <taxon>Viridiplantae</taxon>
        <taxon>Streptophyta</taxon>
        <taxon>Embryophyta</taxon>
        <taxon>Tracheophyta</taxon>
        <taxon>Spermatophyta</taxon>
        <taxon>Magnoliopsida</taxon>
        <taxon>eudicotyledons</taxon>
        <taxon>Gunneridae</taxon>
        <taxon>Pentapetalae</taxon>
        <taxon>rosids</taxon>
        <taxon>fabids</taxon>
        <taxon>Oxalidales</taxon>
        <taxon>Cephalotaceae</taxon>
        <taxon>Cephalotus</taxon>
    </lineage>
</organism>
<comment type="caution">
    <text evidence="1">The sequence shown here is derived from an EMBL/GenBank/DDBJ whole genome shotgun (WGS) entry which is preliminary data.</text>
</comment>
<keyword evidence="2" id="KW-1185">Reference proteome</keyword>
<protein>
    <submittedName>
        <fullName evidence="1">UBN2_3 domain-containing protein</fullName>
    </submittedName>
</protein>